<feature type="non-terminal residue" evidence="2">
    <location>
        <position position="85"/>
    </location>
</feature>
<keyword evidence="3" id="KW-1185">Reference proteome</keyword>
<dbReference type="AlphaFoldDB" id="A0AAW2ASI4"/>
<evidence type="ECO:0000313" key="2">
    <source>
        <dbReference type="EMBL" id="KAK9976397.1"/>
    </source>
</evidence>
<name>A0AAW2ASI4_CULAL</name>
<gene>
    <name evidence="2" type="ORF">ABG768_021602</name>
</gene>
<evidence type="ECO:0000256" key="1">
    <source>
        <dbReference type="SAM" id="MobiDB-lite"/>
    </source>
</evidence>
<proteinExistence type="predicted"/>
<protein>
    <submittedName>
        <fullName evidence="2">Uncharacterized protein</fullName>
    </submittedName>
</protein>
<accession>A0AAW2ASI4</accession>
<feature type="non-terminal residue" evidence="2">
    <location>
        <position position="1"/>
    </location>
</feature>
<comment type="caution">
    <text evidence="2">The sequence shown here is derived from an EMBL/GenBank/DDBJ whole genome shotgun (WGS) entry which is preliminary data.</text>
</comment>
<dbReference type="Proteomes" id="UP001479290">
    <property type="component" value="Unassembled WGS sequence"/>
</dbReference>
<feature type="region of interest" description="Disordered" evidence="1">
    <location>
        <begin position="63"/>
        <end position="85"/>
    </location>
</feature>
<evidence type="ECO:0000313" key="3">
    <source>
        <dbReference type="Proteomes" id="UP001479290"/>
    </source>
</evidence>
<dbReference type="EMBL" id="JAWDJR010000004">
    <property type="protein sequence ID" value="KAK9976397.1"/>
    <property type="molecule type" value="Genomic_DNA"/>
</dbReference>
<organism evidence="2 3">
    <name type="scientific">Culter alburnus</name>
    <name type="common">Topmouth culter</name>
    <dbReference type="NCBI Taxonomy" id="194366"/>
    <lineage>
        <taxon>Eukaryota</taxon>
        <taxon>Metazoa</taxon>
        <taxon>Chordata</taxon>
        <taxon>Craniata</taxon>
        <taxon>Vertebrata</taxon>
        <taxon>Euteleostomi</taxon>
        <taxon>Actinopterygii</taxon>
        <taxon>Neopterygii</taxon>
        <taxon>Teleostei</taxon>
        <taxon>Ostariophysi</taxon>
        <taxon>Cypriniformes</taxon>
        <taxon>Xenocyprididae</taxon>
        <taxon>Xenocypridinae</taxon>
        <taxon>Culter</taxon>
    </lineage>
</organism>
<sequence length="85" mass="9394">APVLGPDGVAGWDKVQNLAGYLVDLRQAPYLDEQQVREIIRLWSALAAGDKARIQYQPRHQAKLTQGRFKAPKGTRVTPGVESVK</sequence>
<reference evidence="2 3" key="1">
    <citation type="submission" date="2024-05" db="EMBL/GenBank/DDBJ databases">
        <title>A high-quality chromosomal-level genome assembly of Topmouth culter (Culter alburnus).</title>
        <authorList>
            <person name="Zhao H."/>
        </authorList>
    </citation>
    <scope>NUCLEOTIDE SEQUENCE [LARGE SCALE GENOMIC DNA]</scope>
    <source>
        <strain evidence="2">CATC2023</strain>
        <tissue evidence="2">Muscle</tissue>
    </source>
</reference>